<dbReference type="SUPFAM" id="SSF55136">
    <property type="entry name" value="Probable bacterial effector-binding domain"/>
    <property type="match status" value="1"/>
</dbReference>
<sequence length="177" mass="19795">MSASLPHEFPNPTPPGAIEVKNYPEYRAVTYSHSGNVQQASQVAFNPLYNHISTNQIAMTTPVEVRYLDGLSSEVTMPQTAEVSFLYPNRDIWPETLTDEVKVTDYPPMTVVSIGIQGAYSWANYEQHLQRLQGWLKEHSEYVIIGPPRRLLYNSPMTPEASKLSEVQIPVAGVTSS</sequence>
<name>A0ABS3FTS1_9CYAN</name>
<proteinExistence type="predicted"/>
<keyword evidence="2" id="KW-1185">Reference proteome</keyword>
<dbReference type="InterPro" id="IPR006917">
    <property type="entry name" value="SOUL_heme-bd"/>
</dbReference>
<dbReference type="Proteomes" id="UP000664844">
    <property type="component" value="Unassembled WGS sequence"/>
</dbReference>
<evidence type="ECO:0000313" key="1">
    <source>
        <dbReference type="EMBL" id="MBO0350006.1"/>
    </source>
</evidence>
<gene>
    <name evidence="1" type="ORF">J0895_12965</name>
</gene>
<dbReference type="Gene3D" id="3.20.80.10">
    <property type="entry name" value="Regulatory factor, effector binding domain"/>
    <property type="match status" value="1"/>
</dbReference>
<protein>
    <submittedName>
        <fullName evidence="1">Heme-binding protein</fullName>
    </submittedName>
</protein>
<evidence type="ECO:0000313" key="2">
    <source>
        <dbReference type="Proteomes" id="UP000664844"/>
    </source>
</evidence>
<dbReference type="EMBL" id="JAFLQW010000343">
    <property type="protein sequence ID" value="MBO0350006.1"/>
    <property type="molecule type" value="Genomic_DNA"/>
</dbReference>
<dbReference type="InterPro" id="IPR011256">
    <property type="entry name" value="Reg_factor_effector_dom_sf"/>
</dbReference>
<dbReference type="RefSeq" id="WP_207088509.1">
    <property type="nucleotide sequence ID" value="NZ_JAFLQW010000343.1"/>
</dbReference>
<comment type="caution">
    <text evidence="1">The sequence shown here is derived from an EMBL/GenBank/DDBJ whole genome shotgun (WGS) entry which is preliminary data.</text>
</comment>
<dbReference type="Pfam" id="PF04832">
    <property type="entry name" value="SOUL"/>
    <property type="match status" value="1"/>
</dbReference>
<reference evidence="1 2" key="1">
    <citation type="submission" date="2021-03" db="EMBL/GenBank/DDBJ databases">
        <title>Metabolic Capacity of the Antarctic Cyanobacterium Phormidium pseudopriestleyi that Sustains Oxygenic Photosynthesis in the Presence of Hydrogen Sulfide.</title>
        <authorList>
            <person name="Lumian J.E."/>
            <person name="Jungblut A.D."/>
            <person name="Dillon M.L."/>
            <person name="Hawes I."/>
            <person name="Doran P.T."/>
            <person name="Mackey T.J."/>
            <person name="Dick G.J."/>
            <person name="Grettenberger C.L."/>
            <person name="Sumner D.Y."/>
        </authorList>
    </citation>
    <scope>NUCLEOTIDE SEQUENCE [LARGE SCALE GENOMIC DNA]</scope>
    <source>
        <strain evidence="1 2">FRX01</strain>
    </source>
</reference>
<organism evidence="1 2">
    <name type="scientific">Phormidium pseudopriestleyi FRX01</name>
    <dbReference type="NCBI Taxonomy" id="1759528"/>
    <lineage>
        <taxon>Bacteria</taxon>
        <taxon>Bacillati</taxon>
        <taxon>Cyanobacteriota</taxon>
        <taxon>Cyanophyceae</taxon>
        <taxon>Oscillatoriophycideae</taxon>
        <taxon>Oscillatoriales</taxon>
        <taxon>Oscillatoriaceae</taxon>
        <taxon>Phormidium</taxon>
    </lineage>
</organism>
<accession>A0ABS3FTS1</accession>